<dbReference type="Proteomes" id="UP001301442">
    <property type="component" value="Chromosome"/>
</dbReference>
<keyword evidence="2" id="KW-1185">Reference proteome</keyword>
<dbReference type="RefSeq" id="WP_348396295.1">
    <property type="nucleotide sequence ID" value="NZ_CP136600.1"/>
</dbReference>
<evidence type="ECO:0000313" key="1">
    <source>
        <dbReference type="EMBL" id="WOH37508.1"/>
    </source>
</evidence>
<gene>
    <name evidence="1" type="ORF">RI844_19440</name>
</gene>
<proteinExistence type="predicted"/>
<accession>A0ABZ0GPJ5</accession>
<name>A0ABZ0GPJ5_9GAMM</name>
<reference evidence="1 2" key="1">
    <citation type="submission" date="2023-09" db="EMBL/GenBank/DDBJ databases">
        <authorList>
            <person name="Qi X."/>
        </authorList>
    </citation>
    <scope>NUCLEOTIDE SEQUENCE [LARGE SCALE GENOMIC DNA]</scope>
    <source>
        <strain evidence="1 2">S1-1</strain>
    </source>
</reference>
<organism evidence="1 2">
    <name type="scientific">Thalassotalea fonticola</name>
    <dbReference type="NCBI Taxonomy" id="3065649"/>
    <lineage>
        <taxon>Bacteria</taxon>
        <taxon>Pseudomonadati</taxon>
        <taxon>Pseudomonadota</taxon>
        <taxon>Gammaproteobacteria</taxon>
        <taxon>Alteromonadales</taxon>
        <taxon>Colwelliaceae</taxon>
        <taxon>Thalassotalea</taxon>
    </lineage>
</organism>
<protein>
    <submittedName>
        <fullName evidence="1">Uncharacterized protein</fullName>
    </submittedName>
</protein>
<dbReference type="EMBL" id="CP136600">
    <property type="protein sequence ID" value="WOH37508.1"/>
    <property type="molecule type" value="Genomic_DNA"/>
</dbReference>
<evidence type="ECO:0000313" key="2">
    <source>
        <dbReference type="Proteomes" id="UP001301442"/>
    </source>
</evidence>
<sequence>MTNLLLNTIPSYSILGFSGERRYLALLPFSRMRESITSKINEEAK</sequence>